<keyword evidence="3" id="KW-1185">Reference proteome</keyword>
<proteinExistence type="predicted"/>
<keyword evidence="1" id="KW-0812">Transmembrane</keyword>
<dbReference type="RefSeq" id="WP_289380224.1">
    <property type="nucleotide sequence ID" value="NZ_JAUBOF010000065.1"/>
</dbReference>
<evidence type="ECO:0000313" key="3">
    <source>
        <dbReference type="Proteomes" id="UP001233164"/>
    </source>
</evidence>
<dbReference type="EMBL" id="JAUBOF010000065">
    <property type="protein sequence ID" value="MDM7489996.1"/>
    <property type="molecule type" value="Genomic_DNA"/>
</dbReference>
<organism evidence="2 3">
    <name type="scientific">Rhodococcus indonesiensis</name>
    <dbReference type="NCBI Taxonomy" id="3055869"/>
    <lineage>
        <taxon>Bacteria</taxon>
        <taxon>Bacillati</taxon>
        <taxon>Actinomycetota</taxon>
        <taxon>Actinomycetes</taxon>
        <taxon>Mycobacteriales</taxon>
        <taxon>Nocardiaceae</taxon>
        <taxon>Rhodococcus</taxon>
    </lineage>
</organism>
<reference evidence="2 3" key="1">
    <citation type="submission" date="2023-06" db="EMBL/GenBank/DDBJ databases">
        <title>Rhodococcus indonesiensis sp. nov a new member of the Rhodococcus ruber lineage isolated from a sediment of neutral hot spring.</title>
        <authorList>
            <person name="Kusuma A.B."/>
            <person name="Fenylestari G."/>
            <person name="Ammar F."/>
            <person name="Nouioui I."/>
            <person name="Goodfellow M."/>
        </authorList>
    </citation>
    <scope>NUCLEOTIDE SEQUENCE [LARGE SCALE GENOMIC DNA]</scope>
    <source>
        <strain evidence="2 3">CSLK01-03</strain>
    </source>
</reference>
<evidence type="ECO:0000256" key="1">
    <source>
        <dbReference type="SAM" id="Phobius"/>
    </source>
</evidence>
<accession>A0ABT7RQR4</accession>
<sequence>MMLANACELYRGTGLVGQPAATVSSLAFVVAGVAVLVRRDTASVTYGLLVVAVGAGSLVAHGPNPPWQAYAHDLPLATLLAFVAVYAASDRFGTRLSPWWWRVVPFLMVPVVAAGPSVSTVVQALLAVVAVGLALDRARIRPHLRRPTIVAALLLASGALLGTLGDRTSLCRPSSALQGHALWHLLAAAGLWRLAPTIGSTETVPRRAAEEVSPSVRVRRLSARRRAGRRLPCRRR</sequence>
<name>A0ABT7RQR4_9NOCA</name>
<feature type="transmembrane region" description="Helical" evidence="1">
    <location>
        <begin position="44"/>
        <end position="63"/>
    </location>
</feature>
<protein>
    <recommendedName>
        <fullName evidence="4">Ceramidase</fullName>
    </recommendedName>
</protein>
<comment type="caution">
    <text evidence="2">The sequence shown here is derived from an EMBL/GenBank/DDBJ whole genome shotgun (WGS) entry which is preliminary data.</text>
</comment>
<feature type="transmembrane region" description="Helical" evidence="1">
    <location>
        <begin position="20"/>
        <end position="37"/>
    </location>
</feature>
<gene>
    <name evidence="2" type="ORF">QT969_17075</name>
</gene>
<evidence type="ECO:0008006" key="4">
    <source>
        <dbReference type="Google" id="ProtNLM"/>
    </source>
</evidence>
<keyword evidence="1" id="KW-0472">Membrane</keyword>
<dbReference type="Proteomes" id="UP001233164">
    <property type="component" value="Unassembled WGS sequence"/>
</dbReference>
<feature type="transmembrane region" description="Helical" evidence="1">
    <location>
        <begin position="121"/>
        <end position="136"/>
    </location>
</feature>
<evidence type="ECO:0000313" key="2">
    <source>
        <dbReference type="EMBL" id="MDM7489996.1"/>
    </source>
</evidence>
<keyword evidence="1" id="KW-1133">Transmembrane helix</keyword>